<keyword evidence="5" id="KW-1185">Reference proteome</keyword>
<comment type="caution">
    <text evidence="4">The sequence shown here is derived from an EMBL/GenBank/DDBJ whole genome shotgun (WGS) entry which is preliminary data.</text>
</comment>
<evidence type="ECO:0000313" key="4">
    <source>
        <dbReference type="EMBL" id="KAF6149362.1"/>
    </source>
</evidence>
<protein>
    <recommendedName>
        <fullName evidence="6">40S ribosomal protein S19</fullName>
    </recommendedName>
</protein>
<evidence type="ECO:0008006" key="6">
    <source>
        <dbReference type="Google" id="ProtNLM"/>
    </source>
</evidence>
<dbReference type="AlphaFoldDB" id="A0A7J7M3D1"/>
<dbReference type="InterPro" id="IPR001266">
    <property type="entry name" value="Ribosomal_eS19"/>
</dbReference>
<dbReference type="SUPFAM" id="SSF46785">
    <property type="entry name" value="Winged helix' DNA-binding domain"/>
    <property type="match status" value="1"/>
</dbReference>
<gene>
    <name evidence="4" type="ORF">GIB67_016900</name>
</gene>
<dbReference type="GO" id="GO:0000028">
    <property type="term" value="P:ribosomal small subunit assembly"/>
    <property type="evidence" value="ECO:0007669"/>
    <property type="project" value="TreeGrafter"/>
</dbReference>
<dbReference type="InterPro" id="IPR036388">
    <property type="entry name" value="WH-like_DNA-bd_sf"/>
</dbReference>
<accession>A0A7J7M3D1</accession>
<dbReference type="PANTHER" id="PTHR11710">
    <property type="entry name" value="40S RIBOSOMAL PROTEIN S19"/>
    <property type="match status" value="1"/>
</dbReference>
<keyword evidence="2" id="KW-0689">Ribosomal protein</keyword>
<dbReference type="Proteomes" id="UP000541444">
    <property type="component" value="Unassembled WGS sequence"/>
</dbReference>
<evidence type="ECO:0000256" key="2">
    <source>
        <dbReference type="ARBA" id="ARBA00022980"/>
    </source>
</evidence>
<dbReference type="GO" id="GO:0003723">
    <property type="term" value="F:RNA binding"/>
    <property type="evidence" value="ECO:0007669"/>
    <property type="project" value="TreeGrafter"/>
</dbReference>
<dbReference type="OrthoDB" id="428974at2759"/>
<dbReference type="GO" id="GO:0003735">
    <property type="term" value="F:structural constituent of ribosome"/>
    <property type="evidence" value="ECO:0007669"/>
    <property type="project" value="InterPro"/>
</dbReference>
<dbReference type="GO" id="GO:0006412">
    <property type="term" value="P:translation"/>
    <property type="evidence" value="ECO:0007669"/>
    <property type="project" value="InterPro"/>
</dbReference>
<organism evidence="4 5">
    <name type="scientific">Kingdonia uniflora</name>
    <dbReference type="NCBI Taxonomy" id="39325"/>
    <lineage>
        <taxon>Eukaryota</taxon>
        <taxon>Viridiplantae</taxon>
        <taxon>Streptophyta</taxon>
        <taxon>Embryophyta</taxon>
        <taxon>Tracheophyta</taxon>
        <taxon>Spermatophyta</taxon>
        <taxon>Magnoliopsida</taxon>
        <taxon>Ranunculales</taxon>
        <taxon>Circaeasteraceae</taxon>
        <taxon>Kingdonia</taxon>
    </lineage>
</organism>
<dbReference type="SMART" id="SM01413">
    <property type="entry name" value="Ribosomal_S19e"/>
    <property type="match status" value="1"/>
</dbReference>
<evidence type="ECO:0000256" key="1">
    <source>
        <dbReference type="ARBA" id="ARBA00010014"/>
    </source>
</evidence>
<dbReference type="Pfam" id="PF01090">
    <property type="entry name" value="Ribosomal_S19e"/>
    <property type="match status" value="1"/>
</dbReference>
<dbReference type="PANTHER" id="PTHR11710:SF0">
    <property type="entry name" value="40S RIBOSOMAL PROTEIN S19"/>
    <property type="match status" value="1"/>
</dbReference>
<reference evidence="4 5" key="1">
    <citation type="journal article" date="2020" name="IScience">
        <title>Genome Sequencing of the Endangered Kingdonia uniflora (Circaeasteraceae, Ranunculales) Reveals Potential Mechanisms of Evolutionary Specialization.</title>
        <authorList>
            <person name="Sun Y."/>
            <person name="Deng T."/>
            <person name="Zhang A."/>
            <person name="Moore M.J."/>
            <person name="Landis J.B."/>
            <person name="Lin N."/>
            <person name="Zhang H."/>
            <person name="Zhang X."/>
            <person name="Huang J."/>
            <person name="Zhang X."/>
            <person name="Sun H."/>
            <person name="Wang H."/>
        </authorList>
    </citation>
    <scope>NUCLEOTIDE SEQUENCE [LARGE SCALE GENOMIC DNA]</scope>
    <source>
        <strain evidence="4">TB1705</strain>
        <tissue evidence="4">Leaf</tissue>
    </source>
</reference>
<proteinExistence type="inferred from homology"/>
<dbReference type="InterPro" id="IPR036390">
    <property type="entry name" value="WH_DNA-bd_sf"/>
</dbReference>
<name>A0A7J7M3D1_9MAGN</name>
<dbReference type="GO" id="GO:0022627">
    <property type="term" value="C:cytosolic small ribosomal subunit"/>
    <property type="evidence" value="ECO:0007669"/>
    <property type="project" value="TreeGrafter"/>
</dbReference>
<keyword evidence="3" id="KW-0687">Ribonucleoprotein</keyword>
<dbReference type="Gene3D" id="1.10.10.10">
    <property type="entry name" value="Winged helix-like DNA-binding domain superfamily/Winged helix DNA-binding domain"/>
    <property type="match status" value="1"/>
</dbReference>
<sequence length="59" mass="6551">MNRSCPPHFCKSSDSVARHILQQLAAMNIVDIDPKGRRRITSTGHRDLDQVAGRIVIAP</sequence>
<dbReference type="EMBL" id="JACGCM010001796">
    <property type="protein sequence ID" value="KAF6149362.1"/>
    <property type="molecule type" value="Genomic_DNA"/>
</dbReference>
<evidence type="ECO:0000313" key="5">
    <source>
        <dbReference type="Proteomes" id="UP000541444"/>
    </source>
</evidence>
<evidence type="ECO:0000256" key="3">
    <source>
        <dbReference type="ARBA" id="ARBA00023274"/>
    </source>
</evidence>
<comment type="similarity">
    <text evidence="1">Belongs to the eukaryotic ribosomal protein eS19 family.</text>
</comment>